<sequence length="126" mass="14163">MGDSELPNRERAEQPKVRAQFRLEFKRQLLKRAKSEVRWASSVSKRPTQFPSCEPDLEVSTSSRSGGFDHQCTEMKILARLAMHSHRHAAIGCPTVDLGGRRARVQFSQGKFNPHNGIMETTSQAG</sequence>
<name>A0A4Y7SHM8_COPMI</name>
<comment type="caution">
    <text evidence="2">The sequence shown here is derived from an EMBL/GenBank/DDBJ whole genome shotgun (WGS) entry which is preliminary data.</text>
</comment>
<keyword evidence="3" id="KW-1185">Reference proteome</keyword>
<protein>
    <submittedName>
        <fullName evidence="2">Uncharacterized protein</fullName>
    </submittedName>
</protein>
<reference evidence="2 3" key="1">
    <citation type="journal article" date="2019" name="Nat. Ecol. Evol.">
        <title>Megaphylogeny resolves global patterns of mushroom evolution.</title>
        <authorList>
            <person name="Varga T."/>
            <person name="Krizsan K."/>
            <person name="Foldi C."/>
            <person name="Dima B."/>
            <person name="Sanchez-Garcia M."/>
            <person name="Sanchez-Ramirez S."/>
            <person name="Szollosi G.J."/>
            <person name="Szarkandi J.G."/>
            <person name="Papp V."/>
            <person name="Albert L."/>
            <person name="Andreopoulos W."/>
            <person name="Angelini C."/>
            <person name="Antonin V."/>
            <person name="Barry K.W."/>
            <person name="Bougher N.L."/>
            <person name="Buchanan P."/>
            <person name="Buyck B."/>
            <person name="Bense V."/>
            <person name="Catcheside P."/>
            <person name="Chovatia M."/>
            <person name="Cooper J."/>
            <person name="Damon W."/>
            <person name="Desjardin D."/>
            <person name="Finy P."/>
            <person name="Geml J."/>
            <person name="Haridas S."/>
            <person name="Hughes K."/>
            <person name="Justo A."/>
            <person name="Karasinski D."/>
            <person name="Kautmanova I."/>
            <person name="Kiss B."/>
            <person name="Kocsube S."/>
            <person name="Kotiranta H."/>
            <person name="LaButti K.M."/>
            <person name="Lechner B.E."/>
            <person name="Liimatainen K."/>
            <person name="Lipzen A."/>
            <person name="Lukacs Z."/>
            <person name="Mihaltcheva S."/>
            <person name="Morgado L.N."/>
            <person name="Niskanen T."/>
            <person name="Noordeloos M.E."/>
            <person name="Ohm R.A."/>
            <person name="Ortiz-Santana B."/>
            <person name="Ovrebo C."/>
            <person name="Racz N."/>
            <person name="Riley R."/>
            <person name="Savchenko A."/>
            <person name="Shiryaev A."/>
            <person name="Soop K."/>
            <person name="Spirin V."/>
            <person name="Szebenyi C."/>
            <person name="Tomsovsky M."/>
            <person name="Tulloss R.E."/>
            <person name="Uehling J."/>
            <person name="Grigoriev I.V."/>
            <person name="Vagvolgyi C."/>
            <person name="Papp T."/>
            <person name="Martin F.M."/>
            <person name="Miettinen O."/>
            <person name="Hibbett D.S."/>
            <person name="Nagy L.G."/>
        </authorList>
    </citation>
    <scope>NUCLEOTIDE SEQUENCE [LARGE SCALE GENOMIC DNA]</scope>
    <source>
        <strain evidence="2 3">FP101781</strain>
    </source>
</reference>
<feature type="region of interest" description="Disordered" evidence="1">
    <location>
        <begin position="40"/>
        <end position="66"/>
    </location>
</feature>
<evidence type="ECO:0000313" key="2">
    <source>
        <dbReference type="EMBL" id="TEB21390.1"/>
    </source>
</evidence>
<dbReference type="EMBL" id="QPFP01000112">
    <property type="protein sequence ID" value="TEB21390.1"/>
    <property type="molecule type" value="Genomic_DNA"/>
</dbReference>
<feature type="compositionally biased region" description="Polar residues" evidence="1">
    <location>
        <begin position="41"/>
        <end position="51"/>
    </location>
</feature>
<dbReference type="AlphaFoldDB" id="A0A4Y7SHM8"/>
<evidence type="ECO:0000313" key="3">
    <source>
        <dbReference type="Proteomes" id="UP000298030"/>
    </source>
</evidence>
<dbReference type="Proteomes" id="UP000298030">
    <property type="component" value="Unassembled WGS sequence"/>
</dbReference>
<gene>
    <name evidence="2" type="ORF">FA13DRAFT_1716932</name>
</gene>
<proteinExistence type="predicted"/>
<organism evidence="2 3">
    <name type="scientific">Coprinellus micaceus</name>
    <name type="common">Glistening ink-cap mushroom</name>
    <name type="synonym">Coprinus micaceus</name>
    <dbReference type="NCBI Taxonomy" id="71717"/>
    <lineage>
        <taxon>Eukaryota</taxon>
        <taxon>Fungi</taxon>
        <taxon>Dikarya</taxon>
        <taxon>Basidiomycota</taxon>
        <taxon>Agaricomycotina</taxon>
        <taxon>Agaricomycetes</taxon>
        <taxon>Agaricomycetidae</taxon>
        <taxon>Agaricales</taxon>
        <taxon>Agaricineae</taxon>
        <taxon>Psathyrellaceae</taxon>
        <taxon>Coprinellus</taxon>
    </lineage>
</organism>
<accession>A0A4Y7SHM8</accession>
<evidence type="ECO:0000256" key="1">
    <source>
        <dbReference type="SAM" id="MobiDB-lite"/>
    </source>
</evidence>